<dbReference type="Pfam" id="PF05347">
    <property type="entry name" value="Complex1_LYR"/>
    <property type="match status" value="1"/>
</dbReference>
<dbReference type="InterPro" id="IPR008011">
    <property type="entry name" value="Complex1_LYR_dom"/>
</dbReference>
<dbReference type="InterPro" id="IPR046896">
    <property type="entry name" value="Cup1-like_N"/>
</dbReference>
<comment type="caution">
    <text evidence="2">The sequence shown here is derived from an EMBL/GenBank/DDBJ whole genome shotgun (WGS) entry which is preliminary data.</text>
</comment>
<sequence length="380" mass="44442">MSFQIPLQKPVQKLHLYRHLLREASYLPRPCRQYVRGQIFHKFRINQFRETRVDEHIDDGYSALRTMRAANAGQLDRMYRIALLTFGRIGEHRVRRINSFMRPDGPRNAEEVEEQLTQEMLKFKNGQFGPKRTHILNQWPLNKLTEYIKTQMDQQRSVPKVMWPKATITKATPTTNVVPELSIWGTPLSANGQKYRTAAWWRRTKEKIIPPMTETRFSRLRDLACGIDDGKPLEVTPRRAIDQRYLAKLNRQRETEWEFGNDIRASTALVERQKSRPFIKRSGLIDDSPWRVERWSPLTARNLQRIFLFVYNSASISKLDPVTLERTTTWGKVQVEFKNATSKHDALFSGVDKITGLPPGHQKQSYVESFLAAPKVKKRT</sequence>
<evidence type="ECO:0000313" key="3">
    <source>
        <dbReference type="Proteomes" id="UP000222788"/>
    </source>
</evidence>
<dbReference type="OrthoDB" id="5521299at2759"/>
<dbReference type="AlphaFoldDB" id="A0A2C5WWR4"/>
<protein>
    <recommendedName>
        <fullName evidence="1">Complex 1 LYR protein domain-containing protein</fullName>
    </recommendedName>
</protein>
<evidence type="ECO:0000313" key="2">
    <source>
        <dbReference type="EMBL" id="PHH50064.1"/>
    </source>
</evidence>
<dbReference type="EMBL" id="APWK03000151">
    <property type="protein sequence ID" value="PHH50064.1"/>
    <property type="molecule type" value="Genomic_DNA"/>
</dbReference>
<reference evidence="2 3" key="1">
    <citation type="journal article" date="2013" name="Fungal Biol.">
        <title>Analysis of microsatellite markers in the genome of the plant pathogen Ceratocystis fimbriata.</title>
        <authorList>
            <person name="Simpson M.C."/>
            <person name="Wilken P.M."/>
            <person name="Coetzee M.P."/>
            <person name="Wingfield M.J."/>
            <person name="Wingfield B.D."/>
        </authorList>
    </citation>
    <scope>NUCLEOTIDE SEQUENCE [LARGE SCALE GENOMIC DNA]</scope>
    <source>
        <strain evidence="2 3">CBS 114723</strain>
    </source>
</reference>
<reference evidence="2 3" key="2">
    <citation type="journal article" date="2013" name="IMA Fungus">
        <title>IMA Genome-F 1: Ceratocystis fimbriata: Draft nuclear genome sequence for the plant pathogen, Ceratocystis fimbriata.</title>
        <authorList>
            <person name="Wilken P.M."/>
            <person name="Steenkamp E.T."/>
            <person name="Wingfield M.J."/>
            <person name="de Beer Z.W."/>
            <person name="Wingfield B.D."/>
        </authorList>
    </citation>
    <scope>NUCLEOTIDE SEQUENCE [LARGE SCALE GENOMIC DNA]</scope>
    <source>
        <strain evidence="2 3">CBS 114723</strain>
    </source>
</reference>
<gene>
    <name evidence="2" type="ORF">CFIMG_007536RA00001</name>
</gene>
<dbReference type="CDD" id="cd20273">
    <property type="entry name" value="Complex1_LYR_unchar"/>
    <property type="match status" value="1"/>
</dbReference>
<name>A0A2C5WWR4_9PEZI</name>
<accession>A0A2C5WWR4</accession>
<feature type="domain" description="Complex 1 LYR protein" evidence="1">
    <location>
        <begin position="14"/>
        <end position="64"/>
    </location>
</feature>
<dbReference type="Proteomes" id="UP000222788">
    <property type="component" value="Unassembled WGS sequence"/>
</dbReference>
<organism evidence="2 3">
    <name type="scientific">Ceratocystis fimbriata CBS 114723</name>
    <dbReference type="NCBI Taxonomy" id="1035309"/>
    <lineage>
        <taxon>Eukaryota</taxon>
        <taxon>Fungi</taxon>
        <taxon>Dikarya</taxon>
        <taxon>Ascomycota</taxon>
        <taxon>Pezizomycotina</taxon>
        <taxon>Sordariomycetes</taxon>
        <taxon>Hypocreomycetidae</taxon>
        <taxon>Microascales</taxon>
        <taxon>Ceratocystidaceae</taxon>
        <taxon>Ceratocystis</taxon>
    </lineage>
</organism>
<keyword evidence="3" id="KW-1185">Reference proteome</keyword>
<proteinExistence type="predicted"/>
<evidence type="ECO:0000259" key="1">
    <source>
        <dbReference type="Pfam" id="PF05347"/>
    </source>
</evidence>